<protein>
    <submittedName>
        <fullName evidence="1">Uncharacterized protein</fullName>
    </submittedName>
</protein>
<evidence type="ECO:0000313" key="2">
    <source>
        <dbReference type="Proteomes" id="UP000076881"/>
    </source>
</evidence>
<evidence type="ECO:0000313" key="1">
    <source>
        <dbReference type="EMBL" id="OAA77195.1"/>
    </source>
</evidence>
<accession>A0A168H1M4</accession>
<dbReference type="AlphaFoldDB" id="A0A168H1M4"/>
<gene>
    <name evidence="1" type="ORF">LEL_04018</name>
</gene>
<proteinExistence type="predicted"/>
<name>A0A168H1M4_CORDF</name>
<comment type="caution">
    <text evidence="1">The sequence shown here is derived from an EMBL/GenBank/DDBJ whole genome shotgun (WGS) entry which is preliminary data.</text>
</comment>
<dbReference type="OrthoDB" id="2823490at2759"/>
<dbReference type="EMBL" id="AZHF01000003">
    <property type="protein sequence ID" value="OAA77195.1"/>
    <property type="molecule type" value="Genomic_DNA"/>
</dbReference>
<sequence>MAICQRDTSHQSLASCETNIVFKSGDVEILFVPDVVLVKDISVFPTWMNFPYQPEYLKLLTLSIRIVQPGTAIVPDEWVNAARYDEAEYRGADQWNILMDIRLYAFGCFSEASPTKRKAASDSRGKLIQLPLRPKTKKSKFLRPNFVDHQSETVNAYVLSSASYATAKLFIDIKAREDGVENKPFPPGVDDSRKKSRFYKEGRVQFGRDIFEDFGCENRDYEQILEVKNLISRGNSTCYQLEDMLRETFANVRDHGAHRSVLGLYLRVLAYSVGEQWGSACMLDGSDFFFGMHISKETVIDYKLCVPGGDADYSKANIRRNLARESACASPDLQTIDSLRPMLIRRSHGWFPDDD</sequence>
<dbReference type="Proteomes" id="UP000076881">
    <property type="component" value="Unassembled WGS sequence"/>
</dbReference>
<keyword evidence="2" id="KW-1185">Reference proteome</keyword>
<organism evidence="1 2">
    <name type="scientific">Akanthomyces lecanii RCEF 1005</name>
    <dbReference type="NCBI Taxonomy" id="1081108"/>
    <lineage>
        <taxon>Eukaryota</taxon>
        <taxon>Fungi</taxon>
        <taxon>Dikarya</taxon>
        <taxon>Ascomycota</taxon>
        <taxon>Pezizomycotina</taxon>
        <taxon>Sordariomycetes</taxon>
        <taxon>Hypocreomycetidae</taxon>
        <taxon>Hypocreales</taxon>
        <taxon>Cordycipitaceae</taxon>
        <taxon>Akanthomyces</taxon>
        <taxon>Cordyceps confragosa</taxon>
    </lineage>
</organism>
<reference evidence="1 2" key="1">
    <citation type="journal article" date="2016" name="Genome Biol. Evol.">
        <title>Divergent and convergent evolution of fungal pathogenicity.</title>
        <authorList>
            <person name="Shang Y."/>
            <person name="Xiao G."/>
            <person name="Zheng P."/>
            <person name="Cen K."/>
            <person name="Zhan S."/>
            <person name="Wang C."/>
        </authorList>
    </citation>
    <scope>NUCLEOTIDE SEQUENCE [LARGE SCALE GENOMIC DNA]</scope>
    <source>
        <strain evidence="1 2">RCEF 1005</strain>
    </source>
</reference>